<protein>
    <submittedName>
        <fullName evidence="3">DUF4132 domain-containing protein</fullName>
    </submittedName>
</protein>
<feature type="domain" description="DUF4132" evidence="2">
    <location>
        <begin position="810"/>
        <end position="989"/>
    </location>
</feature>
<dbReference type="Pfam" id="PF13569">
    <property type="entry name" value="DUF4132"/>
    <property type="match status" value="1"/>
</dbReference>
<accession>A0A6H9YK96</accession>
<gene>
    <name evidence="3" type="ORF">F8566_44355</name>
</gene>
<reference evidence="3 4" key="1">
    <citation type="submission" date="2019-09" db="EMBL/GenBank/DDBJ databases">
        <title>Actinomadura physcomitrii sp. nov., a novel actinomycete isolated from moss [Physcomitrium sphaericum (Ludw) Fuernr].</title>
        <authorList>
            <person name="Zhuang X."/>
            <person name="Liu C."/>
        </authorList>
    </citation>
    <scope>NUCLEOTIDE SEQUENCE [LARGE SCALE GENOMIC DNA]</scope>
    <source>
        <strain evidence="3 4">HMC1</strain>
    </source>
</reference>
<proteinExistence type="predicted"/>
<evidence type="ECO:0000313" key="4">
    <source>
        <dbReference type="Proteomes" id="UP000468735"/>
    </source>
</evidence>
<dbReference type="OrthoDB" id="4554725at2"/>
<dbReference type="Proteomes" id="UP000468735">
    <property type="component" value="Unassembled WGS sequence"/>
</dbReference>
<evidence type="ECO:0000259" key="2">
    <source>
        <dbReference type="Pfam" id="PF13569"/>
    </source>
</evidence>
<dbReference type="EMBL" id="WBMT01000029">
    <property type="protein sequence ID" value="KAB2340568.1"/>
    <property type="molecule type" value="Genomic_DNA"/>
</dbReference>
<sequence>MSESALMIPEHWRNALHPRRGGTPVPAAPIDPGAPEAARNALAGLREETDQLLAHTRSVPELVEAARAHLDGAENSQGAAVLAVIAADRSIDARVFADAWVAEHGLAFAAAAAAEAARIRIASGSGARRHLALIRHDQPAGWWAMEDPCFNAVAPRIRALIAAADEGGYRDVVAALAECRRDLTGRMAVAFLAPSETGWVDELCDELPDELRPLPLRRVLCSLGSADQVVRFRSRDQRWDWLESPDTLYTAADGLGSALVPVLADLLSFGSDSDRALEILAALPSDEAMEFLVGRLDKNRVHAAVVEAARRFPERARRVLSAAASSDRAAISRYAARLLGGEAANEAGWAPEAAAADLPSLLVDPPWAKDLPDRTPVVVKGLRTPADNTVVWEPGEREQWATPPADENVDWDEEIELFQDGDLPAERQWALFLSGPEERVRPLLSRWRPSLTLADPARLKPVLARFSEDAVPAALELAGARPAAAGELLLPFCDAQITALMAAWRLRRPALRPIAERWFARHAAAAARVLVPAALAGGKKVGERRARRDAETALVHLAARGHSAEVLAAAKEHGGPASDAIEALVSLDPLVAVLPTKIPEPPRWLDPYLTPQVLLRDGRALPGAAVAHLVTLLTVSDLDDVHPGIETVREACDPASLAALAWEIFQQSGLRGRGGGLGDEGWVLTALGLFGNDTTVRELAPVIRAWPGMNGHLLAVAGLDVLVAIGTDTALAQLNGIAERIKYKGLKGQARDRIAALAADRGLTGEQLSDRLVPDLGLNADGTLVLDYGPRQFTVGFDEQLKPYVLDQDGKRRASLPKPGARDDAEPAPAAHKRFAVLKKEVRTVAAGRIERLERAMVAGRRWTADEFRELIVGHPLVRHLAHRLLWTTGDGRTFRVAEDRTLADLDDAEAHLVRTDSVRLVHPLNLTPDVLTAWSDVFADYEIMQPFPQLGRPVHALTDTERAATELDRFRDVTVAAGAALGMERRDWDRGDPQDNGIIFWISRRLPGARTVMVSLDPGISIVDPSYWPEQRIMSVRIISGHVPGHRADSGLATFADLDAMSASELLTDLLHLTEGRTAT</sequence>
<comment type="caution">
    <text evidence="3">The sequence shown here is derived from an EMBL/GenBank/DDBJ whole genome shotgun (WGS) entry which is preliminary data.</text>
</comment>
<feature type="region of interest" description="Disordered" evidence="1">
    <location>
        <begin position="808"/>
        <end position="829"/>
    </location>
</feature>
<evidence type="ECO:0000256" key="1">
    <source>
        <dbReference type="SAM" id="MobiDB-lite"/>
    </source>
</evidence>
<name>A0A6H9YK96_9ACTN</name>
<dbReference type="RefSeq" id="WP_151569504.1">
    <property type="nucleotide sequence ID" value="NZ_WBMT01000029.1"/>
</dbReference>
<keyword evidence="4" id="KW-1185">Reference proteome</keyword>
<organism evidence="3 4">
    <name type="scientific">Actinomadura rudentiformis</name>
    <dbReference type="NCBI Taxonomy" id="359158"/>
    <lineage>
        <taxon>Bacteria</taxon>
        <taxon>Bacillati</taxon>
        <taxon>Actinomycetota</taxon>
        <taxon>Actinomycetes</taxon>
        <taxon>Streptosporangiales</taxon>
        <taxon>Thermomonosporaceae</taxon>
        <taxon>Actinomadura</taxon>
    </lineage>
</organism>
<dbReference type="InterPro" id="IPR025406">
    <property type="entry name" value="DUF4132"/>
</dbReference>
<dbReference type="AlphaFoldDB" id="A0A6H9YK96"/>
<evidence type="ECO:0000313" key="3">
    <source>
        <dbReference type="EMBL" id="KAB2340568.1"/>
    </source>
</evidence>